<proteinExistence type="predicted"/>
<evidence type="ECO:0000259" key="1">
    <source>
        <dbReference type="Pfam" id="PF22262"/>
    </source>
</evidence>
<accession>A0A0F9FSR5</accession>
<feature type="domain" description="DUF6950" evidence="1">
    <location>
        <begin position="7"/>
        <end position="141"/>
    </location>
</feature>
<dbReference type="InterPro" id="IPR053802">
    <property type="entry name" value="DUF6950"/>
</dbReference>
<dbReference type="AlphaFoldDB" id="A0A0F9FSR5"/>
<protein>
    <recommendedName>
        <fullName evidence="1">DUF6950 domain-containing protein</fullName>
    </recommendedName>
</protein>
<comment type="caution">
    <text evidence="2">The sequence shown here is derived from an EMBL/GenBank/DDBJ whole genome shotgun (WGS) entry which is preliminary data.</text>
</comment>
<organism evidence="2">
    <name type="scientific">marine sediment metagenome</name>
    <dbReference type="NCBI Taxonomy" id="412755"/>
    <lineage>
        <taxon>unclassified sequences</taxon>
        <taxon>metagenomes</taxon>
        <taxon>ecological metagenomes</taxon>
    </lineage>
</organism>
<reference evidence="2" key="1">
    <citation type="journal article" date="2015" name="Nature">
        <title>Complex archaea that bridge the gap between prokaryotes and eukaryotes.</title>
        <authorList>
            <person name="Spang A."/>
            <person name="Saw J.H."/>
            <person name="Jorgensen S.L."/>
            <person name="Zaremba-Niedzwiedzka K."/>
            <person name="Martijn J."/>
            <person name="Lind A.E."/>
            <person name="van Eijk R."/>
            <person name="Schleper C."/>
            <person name="Guy L."/>
            <person name="Ettema T.J."/>
        </authorList>
    </citation>
    <scope>NUCLEOTIDE SEQUENCE</scope>
</reference>
<name>A0A0F9FSR5_9ZZZZ</name>
<sequence length="141" mass="15627">MNVNGIERKPGWEDILAGRISGASKLSYEIGVHDCVIFVAETLAEISPHDFTSVFKNKYKTRKGSLRVIGKYGKTLLEAVSNVINREPLNPRFFSRGCPVIIKDENGLEHVGICLGEQSAFLGEDGLSYVKTLDCIAVWRI</sequence>
<gene>
    <name evidence="2" type="ORF">LCGC14_1913410</name>
</gene>
<dbReference type="Pfam" id="PF22262">
    <property type="entry name" value="DUF6950"/>
    <property type="match status" value="1"/>
</dbReference>
<dbReference type="EMBL" id="LAZR01020251">
    <property type="protein sequence ID" value="KKL89569.1"/>
    <property type="molecule type" value="Genomic_DNA"/>
</dbReference>
<evidence type="ECO:0000313" key="2">
    <source>
        <dbReference type="EMBL" id="KKL89569.1"/>
    </source>
</evidence>